<accession>A0A8J3APT0</accession>
<evidence type="ECO:0000313" key="1">
    <source>
        <dbReference type="EMBL" id="GGI17579.1"/>
    </source>
</evidence>
<dbReference type="Gene3D" id="2.60.120.380">
    <property type="match status" value="3"/>
</dbReference>
<dbReference type="OrthoDB" id="2838029at2"/>
<sequence length="385" mass="43979">MLKKIIALIIALFIFFSVNSGWTKAESIYTDTFLNAIPLSFDSSDELSESYTSGVLNQQGDAKYYSINMQKNGELYFSMQQNPSVEIGVTLYDASGKEYETYYADKGVKIEELFGQGLVKGNYYIKVFVYEGTGTELPYQLHVMRFYGDDVEYETNNTIETATPIKIGQYYLGYTDQLDTSDLFRFKTNNIGLINIKGTAALKSDLNYRLLDEKGHLIEAKVVKASDQYSFSSIFTKQLKPGTYFISVSGDSRVYSNEKYEFVATFIESIKFEKESNNTLKQANSISSNIQYHGLLTEKSDKDIFKFYASTTKYVSVYFNRLEKTAFKIHVINSKGRVVKTYTTKKGNESIVKLGELRLAKGSYYLDVEYYEGESENVLYQFLLK</sequence>
<dbReference type="SUPFAM" id="SSF89260">
    <property type="entry name" value="Collagen-binding domain"/>
    <property type="match status" value="3"/>
</dbReference>
<evidence type="ECO:0000313" key="2">
    <source>
        <dbReference type="Proteomes" id="UP000626244"/>
    </source>
</evidence>
<reference evidence="2" key="1">
    <citation type="journal article" date="2019" name="Int. J. Syst. Evol. Microbiol.">
        <title>The Global Catalogue of Microorganisms (GCM) 10K type strain sequencing project: providing services to taxonomists for standard genome sequencing and annotation.</title>
        <authorList>
            <consortium name="The Broad Institute Genomics Platform"/>
            <consortium name="The Broad Institute Genome Sequencing Center for Infectious Disease"/>
            <person name="Wu L."/>
            <person name="Ma J."/>
        </authorList>
    </citation>
    <scope>NUCLEOTIDE SEQUENCE [LARGE SCALE GENOMIC DNA]</scope>
    <source>
        <strain evidence="2">CGMCC 1.14993</strain>
    </source>
</reference>
<comment type="caution">
    <text evidence="1">The sequence shown here is derived from an EMBL/GenBank/DDBJ whole genome shotgun (WGS) entry which is preliminary data.</text>
</comment>
<dbReference type="Proteomes" id="UP000626244">
    <property type="component" value="Unassembled WGS sequence"/>
</dbReference>
<proteinExistence type="predicted"/>
<name>A0A8J3APT0_9BACI</name>
<keyword evidence="2" id="KW-1185">Reference proteome</keyword>
<dbReference type="AlphaFoldDB" id="A0A8J3APT0"/>
<protein>
    <submittedName>
        <fullName evidence="1">Uncharacterized protein</fullName>
    </submittedName>
</protein>
<dbReference type="EMBL" id="BMHB01000003">
    <property type="protein sequence ID" value="GGI17579.1"/>
    <property type="molecule type" value="Genomic_DNA"/>
</dbReference>
<gene>
    <name evidence="1" type="ORF">GCM10007380_38650</name>
</gene>
<dbReference type="RefSeq" id="WP_088001933.1">
    <property type="nucleotide sequence ID" value="NZ_BMHB01000003.1"/>
</dbReference>
<organism evidence="1 2">
    <name type="scientific">Gottfriedia solisilvae</name>
    <dbReference type="NCBI Taxonomy" id="1516104"/>
    <lineage>
        <taxon>Bacteria</taxon>
        <taxon>Bacillati</taxon>
        <taxon>Bacillota</taxon>
        <taxon>Bacilli</taxon>
        <taxon>Bacillales</taxon>
        <taxon>Bacillaceae</taxon>
        <taxon>Gottfriedia</taxon>
    </lineage>
</organism>